<gene>
    <name evidence="1" type="ORF">CK203_107161</name>
</gene>
<proteinExistence type="predicted"/>
<sequence length="95" mass="11008">MEWVEKESFDRLNKLFVISACEYHHQTLLTNHNLLLVVWEPQPYVFPILPRIAPKVLVFGKHPVLRDLPFYKEAWAADAKASSTAHPLTKKKSVL</sequence>
<dbReference type="AlphaFoldDB" id="A0A438CSW2"/>
<comment type="caution">
    <text evidence="1">The sequence shown here is derived from an EMBL/GenBank/DDBJ whole genome shotgun (WGS) entry which is preliminary data.</text>
</comment>
<evidence type="ECO:0000313" key="1">
    <source>
        <dbReference type="EMBL" id="RVW26296.1"/>
    </source>
</evidence>
<dbReference type="EMBL" id="QGNW01002018">
    <property type="protein sequence ID" value="RVW26296.1"/>
    <property type="molecule type" value="Genomic_DNA"/>
</dbReference>
<protein>
    <submittedName>
        <fullName evidence="1">Uncharacterized protein</fullName>
    </submittedName>
</protein>
<dbReference type="Proteomes" id="UP000288805">
    <property type="component" value="Unassembled WGS sequence"/>
</dbReference>
<organism evidence="1 2">
    <name type="scientific">Vitis vinifera</name>
    <name type="common">Grape</name>
    <dbReference type="NCBI Taxonomy" id="29760"/>
    <lineage>
        <taxon>Eukaryota</taxon>
        <taxon>Viridiplantae</taxon>
        <taxon>Streptophyta</taxon>
        <taxon>Embryophyta</taxon>
        <taxon>Tracheophyta</taxon>
        <taxon>Spermatophyta</taxon>
        <taxon>Magnoliopsida</taxon>
        <taxon>eudicotyledons</taxon>
        <taxon>Gunneridae</taxon>
        <taxon>Pentapetalae</taxon>
        <taxon>rosids</taxon>
        <taxon>Vitales</taxon>
        <taxon>Vitaceae</taxon>
        <taxon>Viteae</taxon>
        <taxon>Vitis</taxon>
    </lineage>
</organism>
<name>A0A438CSW2_VITVI</name>
<evidence type="ECO:0000313" key="2">
    <source>
        <dbReference type="Proteomes" id="UP000288805"/>
    </source>
</evidence>
<reference evidence="1 2" key="1">
    <citation type="journal article" date="2018" name="PLoS Genet.">
        <title>Population sequencing reveals clonal diversity and ancestral inbreeding in the grapevine cultivar Chardonnay.</title>
        <authorList>
            <person name="Roach M.J."/>
            <person name="Johnson D.L."/>
            <person name="Bohlmann J."/>
            <person name="van Vuuren H.J."/>
            <person name="Jones S.J."/>
            <person name="Pretorius I.S."/>
            <person name="Schmidt S.A."/>
            <person name="Borneman A.R."/>
        </authorList>
    </citation>
    <scope>NUCLEOTIDE SEQUENCE [LARGE SCALE GENOMIC DNA]</scope>
    <source>
        <strain evidence="2">cv. Chardonnay</strain>
        <tissue evidence="1">Leaf</tissue>
    </source>
</reference>
<accession>A0A438CSW2</accession>